<evidence type="ECO:0000256" key="2">
    <source>
        <dbReference type="ARBA" id="ARBA00022946"/>
    </source>
</evidence>
<dbReference type="FunFam" id="1.25.40.10:FF:001237">
    <property type="entry name" value="Pentatricopeptide repeat-containing protein"/>
    <property type="match status" value="1"/>
</dbReference>
<proteinExistence type="predicted"/>
<dbReference type="Gene3D" id="1.25.40.10">
    <property type="entry name" value="Tetratricopeptide repeat domain"/>
    <property type="match status" value="2"/>
</dbReference>
<dbReference type="STRING" id="4540.A0A3L6SV74"/>
<dbReference type="GO" id="GO:0009451">
    <property type="term" value="P:RNA modification"/>
    <property type="evidence" value="ECO:0007669"/>
    <property type="project" value="InterPro"/>
</dbReference>
<dbReference type="EMBL" id="PQIB02000003">
    <property type="protein sequence ID" value="RLN28259.1"/>
    <property type="molecule type" value="Genomic_DNA"/>
</dbReference>
<dbReference type="InterPro" id="IPR046848">
    <property type="entry name" value="E_motif"/>
</dbReference>
<dbReference type="Pfam" id="PF20431">
    <property type="entry name" value="E_motif"/>
    <property type="match status" value="1"/>
</dbReference>
<accession>A0A3L6SV74</accession>
<dbReference type="InterPro" id="IPR002885">
    <property type="entry name" value="PPR_rpt"/>
</dbReference>
<dbReference type="PANTHER" id="PTHR47926">
    <property type="entry name" value="PENTATRICOPEPTIDE REPEAT-CONTAINING PROTEIN"/>
    <property type="match status" value="1"/>
</dbReference>
<dbReference type="OrthoDB" id="1868351at2759"/>
<dbReference type="PROSITE" id="PS51375">
    <property type="entry name" value="PPR"/>
    <property type="match status" value="2"/>
</dbReference>
<evidence type="ECO:0000313" key="5">
    <source>
        <dbReference type="Proteomes" id="UP000275267"/>
    </source>
</evidence>
<sequence length="643" mass="71465">MAAASTSPHSAAATTHVDDLHGFLRSGLRTHDAVLRTHAFLLRRGLLLGHPVSAGLLLTASACSAASPPAHLLRLLLRHLPPPLPLFSIDAALRALAPRIPFSALLSLFAALLRSHHPLFPDRFSFPPLLSAAASASPRVHLSSALALHAQVLRRGLLFSPPPHAANAVLHFYAAAGRLPSARHLFDEMPFRDIASLNTMMTAYVGAPGGIDAARQLFDGMLLRNVVSWNVMVNGYVKAKRPEQALEVVRWMAEVGVRGTATTMVGATTACARLGRLRAGREMHCAFLRRFEDDNLLVWTALVDMYAKCRRVLAARKVFDRLGMRNLVCWNAMIIGHCVYGEPYDGIKLFHEMIGPGNVQPDGITLIGVLCACARLGLLDDGKAYFEQMRTMYNLKPTFAHYWCMANLYGKVGLPEEAEGLLRSVPEDLKSRALGGLLGLCRFRGEWATGERIALRLIELEPSNNAHYALLCSVYAAAGRWEDAHRVKAIMKARDERFSPGHRLSNLNEIVHEYRVRERQPESQEMYAVLDELASRLRIDCRWNEQDMLHAMSKVVQLDRELTLLKRGLFSGAYRSVVDEKCAVWHILTSSHLEQRAKRNQIAERAAREFQFKILERSLLEGATGAQDRLPACEKDETKGLGR</sequence>
<evidence type="ECO:0000256" key="1">
    <source>
        <dbReference type="ARBA" id="ARBA00022737"/>
    </source>
</evidence>
<keyword evidence="2" id="KW-0809">Transit peptide</keyword>
<reference evidence="5" key="1">
    <citation type="journal article" date="2019" name="Nat. Commun.">
        <title>The genome of broomcorn millet.</title>
        <authorList>
            <person name="Zou C."/>
            <person name="Miki D."/>
            <person name="Li D."/>
            <person name="Tang Q."/>
            <person name="Xiao L."/>
            <person name="Rajput S."/>
            <person name="Deng P."/>
            <person name="Jia W."/>
            <person name="Huang R."/>
            <person name="Zhang M."/>
            <person name="Sun Y."/>
            <person name="Hu J."/>
            <person name="Fu X."/>
            <person name="Schnable P.S."/>
            <person name="Li F."/>
            <person name="Zhang H."/>
            <person name="Feng B."/>
            <person name="Zhu X."/>
            <person name="Liu R."/>
            <person name="Schnable J.C."/>
            <person name="Zhu J.-K."/>
            <person name="Zhang H."/>
        </authorList>
    </citation>
    <scope>NUCLEOTIDE SEQUENCE [LARGE SCALE GENOMIC DNA]</scope>
</reference>
<dbReference type="SUPFAM" id="SSF48445">
    <property type="entry name" value="14-3-3 protein"/>
    <property type="match status" value="1"/>
</dbReference>
<name>A0A3L6SV74_PANMI</name>
<comment type="caution">
    <text evidence="4">The sequence shown here is derived from an EMBL/GenBank/DDBJ whole genome shotgun (WGS) entry which is preliminary data.</text>
</comment>
<dbReference type="AlphaFoldDB" id="A0A3L6SV74"/>
<dbReference type="GO" id="GO:0003723">
    <property type="term" value="F:RNA binding"/>
    <property type="evidence" value="ECO:0007669"/>
    <property type="project" value="InterPro"/>
</dbReference>
<dbReference type="NCBIfam" id="TIGR00756">
    <property type="entry name" value="PPR"/>
    <property type="match status" value="2"/>
</dbReference>
<dbReference type="Pfam" id="PF01535">
    <property type="entry name" value="PPR"/>
    <property type="match status" value="5"/>
</dbReference>
<dbReference type="InterPro" id="IPR036815">
    <property type="entry name" value="14-3-3_dom_sf"/>
</dbReference>
<dbReference type="Proteomes" id="UP000275267">
    <property type="component" value="Unassembled WGS sequence"/>
</dbReference>
<evidence type="ECO:0000313" key="4">
    <source>
        <dbReference type="EMBL" id="RLN28259.1"/>
    </source>
</evidence>
<dbReference type="Gene3D" id="1.20.190.20">
    <property type="entry name" value="14-3-3 domain"/>
    <property type="match status" value="1"/>
</dbReference>
<dbReference type="InterPro" id="IPR011990">
    <property type="entry name" value="TPR-like_helical_dom_sf"/>
</dbReference>
<protein>
    <submittedName>
        <fullName evidence="4">Pentatricopeptide repeat-containing protein</fullName>
    </submittedName>
</protein>
<gene>
    <name evidence="4" type="ORF">C2845_PM05G28760</name>
</gene>
<feature type="repeat" description="PPR" evidence="3">
    <location>
        <begin position="225"/>
        <end position="259"/>
    </location>
</feature>
<dbReference type="InterPro" id="IPR046960">
    <property type="entry name" value="PPR_At4g14850-like_plant"/>
</dbReference>
<keyword evidence="1" id="KW-0677">Repeat</keyword>
<keyword evidence="5" id="KW-1185">Reference proteome</keyword>
<organism evidence="4 5">
    <name type="scientific">Panicum miliaceum</name>
    <name type="common">Proso millet</name>
    <name type="synonym">Broomcorn millet</name>
    <dbReference type="NCBI Taxonomy" id="4540"/>
    <lineage>
        <taxon>Eukaryota</taxon>
        <taxon>Viridiplantae</taxon>
        <taxon>Streptophyta</taxon>
        <taxon>Embryophyta</taxon>
        <taxon>Tracheophyta</taxon>
        <taxon>Spermatophyta</taxon>
        <taxon>Magnoliopsida</taxon>
        <taxon>Liliopsida</taxon>
        <taxon>Poales</taxon>
        <taxon>Poaceae</taxon>
        <taxon>PACMAD clade</taxon>
        <taxon>Panicoideae</taxon>
        <taxon>Panicodae</taxon>
        <taxon>Paniceae</taxon>
        <taxon>Panicinae</taxon>
        <taxon>Panicum</taxon>
        <taxon>Panicum sect. Panicum</taxon>
    </lineage>
</organism>
<feature type="repeat" description="PPR" evidence="3">
    <location>
        <begin position="326"/>
        <end position="360"/>
    </location>
</feature>
<dbReference type="Pfam" id="PF13041">
    <property type="entry name" value="PPR_2"/>
    <property type="match status" value="1"/>
</dbReference>
<evidence type="ECO:0000256" key="3">
    <source>
        <dbReference type="PROSITE-ProRule" id="PRU00708"/>
    </source>
</evidence>
<dbReference type="PANTHER" id="PTHR47926:SF365">
    <property type="entry name" value="DYW DOMAIN-CONTAINING PROTEIN"/>
    <property type="match status" value="1"/>
</dbReference>